<evidence type="ECO:0000256" key="1">
    <source>
        <dbReference type="ARBA" id="ARBA00004651"/>
    </source>
</evidence>
<evidence type="ECO:0000256" key="6">
    <source>
        <dbReference type="ARBA" id="ARBA00023136"/>
    </source>
</evidence>
<evidence type="ECO:0000256" key="2">
    <source>
        <dbReference type="ARBA" id="ARBA00007400"/>
    </source>
</evidence>
<dbReference type="EMBL" id="CP158375">
    <property type="protein sequence ID" value="XDO98094.1"/>
    <property type="molecule type" value="Genomic_DNA"/>
</dbReference>
<feature type="transmembrane region" description="Helical" evidence="7">
    <location>
        <begin position="29"/>
        <end position="46"/>
    </location>
</feature>
<feature type="transmembrane region" description="Helical" evidence="7">
    <location>
        <begin position="310"/>
        <end position="332"/>
    </location>
</feature>
<dbReference type="GO" id="GO:0005886">
    <property type="term" value="C:plasma membrane"/>
    <property type="evidence" value="ECO:0007669"/>
    <property type="project" value="UniProtKB-SubCell"/>
</dbReference>
<dbReference type="Pfam" id="PF01757">
    <property type="entry name" value="Acyl_transf_3"/>
    <property type="match status" value="1"/>
</dbReference>
<keyword evidence="9" id="KW-0808">Transferase</keyword>
<keyword evidence="6 7" id="KW-0472">Membrane</keyword>
<evidence type="ECO:0000313" key="9">
    <source>
        <dbReference type="EMBL" id="XDO98094.1"/>
    </source>
</evidence>
<keyword evidence="9" id="KW-0012">Acyltransferase</keyword>
<evidence type="ECO:0000256" key="3">
    <source>
        <dbReference type="ARBA" id="ARBA00022475"/>
    </source>
</evidence>
<feature type="transmembrane region" description="Helical" evidence="7">
    <location>
        <begin position="280"/>
        <end position="298"/>
    </location>
</feature>
<feature type="transmembrane region" description="Helical" evidence="7">
    <location>
        <begin position="189"/>
        <end position="209"/>
    </location>
</feature>
<sequence>MTHMAAQAAERPAKTAANPAGVRSRQIQVMRGVACILLVFFHVVGGGASDGLRVSDDTVLRKLMDFLLYIRMPIFGFLSGYVYALKPMRAGEAKPFLRGKARRLVLPLAAVSTLFFLVWNAWYGNLGAALPGMWRIYVFSYEIYWFLQAMVLIFLAVALLEGLGVLSRWTGVAAGAALAFVAGHPLENVTFLSLGGALYLAPYFLAGLATFRFGLTARPSVLIAVAVLVCAAAILHGWRVAHLPHDVVAARVTVLSLIIGAGGSLLLLRSVPDTVWLARIGASSFAIFLFHIFFVVAARTVLGRLGEPPLGLHIAAGLAAGLAGPMVLELVLMRWAGTRRMFLGLR</sequence>
<evidence type="ECO:0000259" key="8">
    <source>
        <dbReference type="Pfam" id="PF01757"/>
    </source>
</evidence>
<dbReference type="EC" id="2.3.1.-" evidence="9"/>
<dbReference type="PANTHER" id="PTHR40074:SF2">
    <property type="entry name" value="O-ACETYLTRANSFERASE WECH"/>
    <property type="match status" value="1"/>
</dbReference>
<feature type="domain" description="Acyltransferase 3" evidence="8">
    <location>
        <begin position="27"/>
        <end position="328"/>
    </location>
</feature>
<feature type="transmembrane region" description="Helical" evidence="7">
    <location>
        <begin position="143"/>
        <end position="160"/>
    </location>
</feature>
<feature type="transmembrane region" description="Helical" evidence="7">
    <location>
        <begin position="247"/>
        <end position="268"/>
    </location>
</feature>
<reference evidence="9" key="1">
    <citation type="submission" date="2024-06" db="EMBL/GenBank/DDBJ databases">
        <title>Caulobacter inopinatus, sp. nov.</title>
        <authorList>
            <person name="Donachie S.P."/>
        </authorList>
    </citation>
    <scope>NUCLEOTIDE SEQUENCE</scope>
    <source>
        <strain evidence="9">73W</strain>
    </source>
</reference>
<dbReference type="PANTHER" id="PTHR40074">
    <property type="entry name" value="O-ACETYLTRANSFERASE WECH"/>
    <property type="match status" value="1"/>
</dbReference>
<evidence type="ECO:0000256" key="4">
    <source>
        <dbReference type="ARBA" id="ARBA00022692"/>
    </source>
</evidence>
<comment type="similarity">
    <text evidence="2">Belongs to the acyltransferase 3 family.</text>
</comment>
<dbReference type="RefSeq" id="WP_369061739.1">
    <property type="nucleotide sequence ID" value="NZ_CP158375.1"/>
</dbReference>
<dbReference type="AlphaFoldDB" id="A0AB39KWQ4"/>
<keyword evidence="4 7" id="KW-0812">Transmembrane</keyword>
<comment type="subcellular location">
    <subcellularLocation>
        <location evidence="1">Cell membrane</location>
        <topology evidence="1">Multi-pass membrane protein</topology>
    </subcellularLocation>
</comment>
<feature type="transmembrane region" description="Helical" evidence="7">
    <location>
        <begin position="221"/>
        <end position="241"/>
    </location>
</feature>
<feature type="transmembrane region" description="Helical" evidence="7">
    <location>
        <begin position="104"/>
        <end position="123"/>
    </location>
</feature>
<accession>A0AB39KWQ4</accession>
<dbReference type="InterPro" id="IPR002656">
    <property type="entry name" value="Acyl_transf_3_dom"/>
</dbReference>
<dbReference type="GO" id="GO:0009246">
    <property type="term" value="P:enterobacterial common antigen biosynthetic process"/>
    <property type="evidence" value="ECO:0007669"/>
    <property type="project" value="TreeGrafter"/>
</dbReference>
<feature type="transmembrane region" description="Helical" evidence="7">
    <location>
        <begin position="66"/>
        <end position="84"/>
    </location>
</feature>
<name>A0AB39KWQ4_9CAUL</name>
<keyword evidence="3" id="KW-1003">Cell membrane</keyword>
<feature type="transmembrane region" description="Helical" evidence="7">
    <location>
        <begin position="165"/>
        <end position="183"/>
    </location>
</feature>
<proteinExistence type="inferred from homology"/>
<organism evidence="9">
    <name type="scientific">Caulobacter sp. 73W</name>
    <dbReference type="NCBI Taxonomy" id="3161137"/>
    <lineage>
        <taxon>Bacteria</taxon>
        <taxon>Pseudomonadati</taxon>
        <taxon>Pseudomonadota</taxon>
        <taxon>Alphaproteobacteria</taxon>
        <taxon>Caulobacterales</taxon>
        <taxon>Caulobacteraceae</taxon>
        <taxon>Caulobacter</taxon>
    </lineage>
</organism>
<keyword evidence="5 7" id="KW-1133">Transmembrane helix</keyword>
<evidence type="ECO:0000256" key="7">
    <source>
        <dbReference type="SAM" id="Phobius"/>
    </source>
</evidence>
<gene>
    <name evidence="9" type="ORF">ABOZ73_06670</name>
</gene>
<evidence type="ECO:0000256" key="5">
    <source>
        <dbReference type="ARBA" id="ARBA00022989"/>
    </source>
</evidence>
<dbReference type="GO" id="GO:0016413">
    <property type="term" value="F:O-acetyltransferase activity"/>
    <property type="evidence" value="ECO:0007669"/>
    <property type="project" value="TreeGrafter"/>
</dbReference>
<protein>
    <submittedName>
        <fullName evidence="9">Acyltransferase</fullName>
        <ecNumber evidence="9">2.3.1.-</ecNumber>
    </submittedName>
</protein>